<accession>A0AAN8ZBI3</accession>
<dbReference type="Pfam" id="PF08744">
    <property type="entry name" value="NOZZLE"/>
    <property type="match status" value="1"/>
</dbReference>
<keyword evidence="1" id="KW-0678">Repressor</keyword>
<feature type="region of interest" description="Disordered" evidence="4">
    <location>
        <begin position="87"/>
        <end position="137"/>
    </location>
</feature>
<evidence type="ECO:0000313" key="5">
    <source>
        <dbReference type="EMBL" id="KAK6934199.1"/>
    </source>
</evidence>
<dbReference type="Proteomes" id="UP001370490">
    <property type="component" value="Unassembled WGS sequence"/>
</dbReference>
<name>A0AAN8ZBI3_9MAGN</name>
<feature type="compositionally biased region" description="Basic residues" evidence="4">
    <location>
        <begin position="21"/>
        <end position="31"/>
    </location>
</feature>
<feature type="compositionally biased region" description="Gly residues" evidence="4">
    <location>
        <begin position="127"/>
        <end position="137"/>
    </location>
</feature>
<dbReference type="AlphaFoldDB" id="A0AAN8ZBI3"/>
<evidence type="ECO:0000256" key="4">
    <source>
        <dbReference type="SAM" id="MobiDB-lite"/>
    </source>
</evidence>
<feature type="compositionally biased region" description="Low complexity" evidence="4">
    <location>
        <begin position="87"/>
        <end position="105"/>
    </location>
</feature>
<feature type="region of interest" description="Disordered" evidence="4">
    <location>
        <begin position="1"/>
        <end position="36"/>
    </location>
</feature>
<dbReference type="InterPro" id="IPR014855">
    <property type="entry name" value="NOZZLE"/>
</dbReference>
<evidence type="ECO:0000256" key="2">
    <source>
        <dbReference type="ARBA" id="ARBA00023015"/>
    </source>
</evidence>
<evidence type="ECO:0000313" key="6">
    <source>
        <dbReference type="Proteomes" id="UP001370490"/>
    </source>
</evidence>
<feature type="compositionally biased region" description="Polar residues" evidence="4">
    <location>
        <begin position="1"/>
        <end position="10"/>
    </location>
</feature>
<proteinExistence type="predicted"/>
<keyword evidence="3" id="KW-0804">Transcription</keyword>
<dbReference type="PANTHER" id="PTHR33388:SF1">
    <property type="entry name" value="PROTEIN SPEAR2"/>
    <property type="match status" value="1"/>
</dbReference>
<evidence type="ECO:0000256" key="3">
    <source>
        <dbReference type="ARBA" id="ARBA00023163"/>
    </source>
</evidence>
<organism evidence="5 6">
    <name type="scientific">Dillenia turbinata</name>
    <dbReference type="NCBI Taxonomy" id="194707"/>
    <lineage>
        <taxon>Eukaryota</taxon>
        <taxon>Viridiplantae</taxon>
        <taxon>Streptophyta</taxon>
        <taxon>Embryophyta</taxon>
        <taxon>Tracheophyta</taxon>
        <taxon>Spermatophyta</taxon>
        <taxon>Magnoliopsida</taxon>
        <taxon>eudicotyledons</taxon>
        <taxon>Gunneridae</taxon>
        <taxon>Pentapetalae</taxon>
        <taxon>Dilleniales</taxon>
        <taxon>Dilleniaceae</taxon>
        <taxon>Dillenia</taxon>
    </lineage>
</organism>
<comment type="caution">
    <text evidence="5">The sequence shown here is derived from an EMBL/GenBank/DDBJ whole genome shotgun (WGS) entry which is preliminary data.</text>
</comment>
<protein>
    <submittedName>
        <fullName evidence="5">Plant transcription factor NOZZLE</fullName>
    </submittedName>
</protein>
<feature type="compositionally biased region" description="Low complexity" evidence="4">
    <location>
        <begin position="114"/>
        <end position="126"/>
    </location>
</feature>
<sequence length="430" mass="46471">MAQEEQNQRCSNSSSGGVRSSSKRLKQKKIPQRGLGVAQLERIRIEEQQKKEAALAAILTSSSTIPTTSSSSCFSLPLPNYHHNISSSSAPFSPSSPNSLLRSAPQIPNIDVGNSSNVSNSTNPTNDGGGGGGGGGGFEIGWSSIPVPGCTNFTKLWNPCDNIHVLGSHKLDQGTTSHSNLPTYEPNNTVWPLPPLMHRAQQFQQPSPMVNVSSGTSSSSAMNFQMEPPSNQSFCGSFTHMWPEEEKMVGLKRPYPFSLANPPGPSFQCKFPAFVAPIRSYESTSCGNGGTLTLEQASQIFRDVPSYSSVIYESNSKKSNKEVGNFSGDFLSLAPPATSLSTGVSKFKHSSAFQPPSHGEYSKYETVPFHMVLKESMEYPTHNHESGGSIQQQPFYCFFPPAKTQNGQAINLIDNYNGEFGEGVDLNLKL</sequence>
<dbReference type="GO" id="GO:0003700">
    <property type="term" value="F:DNA-binding transcription factor activity"/>
    <property type="evidence" value="ECO:0007669"/>
    <property type="project" value="InterPro"/>
</dbReference>
<keyword evidence="2" id="KW-0805">Transcription regulation</keyword>
<gene>
    <name evidence="5" type="ORF">RJ641_034354</name>
</gene>
<keyword evidence="6" id="KW-1185">Reference proteome</keyword>
<dbReference type="PANTHER" id="PTHR33388">
    <property type="entry name" value="OS01G0212500 PROTEIN"/>
    <property type="match status" value="1"/>
</dbReference>
<dbReference type="InterPro" id="IPR040356">
    <property type="entry name" value="SPEAR"/>
</dbReference>
<feature type="compositionally biased region" description="Low complexity" evidence="4">
    <location>
        <begin position="11"/>
        <end position="20"/>
    </location>
</feature>
<reference evidence="5 6" key="1">
    <citation type="submission" date="2023-12" db="EMBL/GenBank/DDBJ databases">
        <title>A high-quality genome assembly for Dillenia turbinata (Dilleniales).</title>
        <authorList>
            <person name="Chanderbali A."/>
        </authorList>
    </citation>
    <scope>NUCLEOTIDE SEQUENCE [LARGE SCALE GENOMIC DNA]</scope>
    <source>
        <strain evidence="5">LSX21</strain>
        <tissue evidence="5">Leaf</tissue>
    </source>
</reference>
<dbReference type="EMBL" id="JBAMMX010000008">
    <property type="protein sequence ID" value="KAK6934199.1"/>
    <property type="molecule type" value="Genomic_DNA"/>
</dbReference>
<evidence type="ECO:0000256" key="1">
    <source>
        <dbReference type="ARBA" id="ARBA00022491"/>
    </source>
</evidence>